<evidence type="ECO:0000259" key="3">
    <source>
        <dbReference type="Pfam" id="PF22725"/>
    </source>
</evidence>
<sequence length="354" mass="39206">MTKTDERLRTAIVGLGWVGTHQGRAIAEHPRGEVTAVCDLSEEQMKKFAGELEGDPKFYTDYEEMCRDSDIDAVFVGTPNQTHEPVGLEAIKNGKHVLMTKPLAGSEDAARRLVEAAENEGIVNMMSLSTRFDGPCAYLKDLAEDGYFEDLYYARAWHIRRRGIPTGFSDIKDISPDQGFIQKGGGSLRDIGVHVLDAAWALLGMPKPIAAMGVAGAKFGTRGEKFWDEARAEDFHTQDYGSGFVKFENGVGLQLDSFWASHHPEEKQIEIFGTKAGARLDPLKIFRTENEGEQDIDVSLPEGPKPFERIADHFIECVLDGEDCKAPLHQGLTVQRMLEAILESSEKGKAIYLD</sequence>
<gene>
    <name evidence="4" type="ORF">AKJ41_02230</name>
</gene>
<dbReference type="Pfam" id="PF22725">
    <property type="entry name" value="GFO_IDH_MocA_C3"/>
    <property type="match status" value="1"/>
</dbReference>
<dbReference type="Pfam" id="PF01408">
    <property type="entry name" value="GFO_IDH_MocA"/>
    <property type="match status" value="1"/>
</dbReference>
<dbReference type="SUPFAM" id="SSF55347">
    <property type="entry name" value="Glyceraldehyde-3-phosphate dehydrogenase-like, C-terminal domain"/>
    <property type="match status" value="1"/>
</dbReference>
<feature type="domain" description="Gfo/Idh/MocA-like oxidoreductase N-terminal" evidence="2">
    <location>
        <begin position="8"/>
        <end position="123"/>
    </location>
</feature>
<dbReference type="AlphaFoldDB" id="A0A133V486"/>
<dbReference type="PANTHER" id="PTHR43818:SF11">
    <property type="entry name" value="BCDNA.GH03377"/>
    <property type="match status" value="1"/>
</dbReference>
<comment type="caution">
    <text evidence="4">The sequence shown here is derived from an EMBL/GenBank/DDBJ whole genome shotgun (WGS) entry which is preliminary data.</text>
</comment>
<dbReference type="Gene3D" id="3.30.360.10">
    <property type="entry name" value="Dihydrodipicolinate Reductase, domain 2"/>
    <property type="match status" value="1"/>
</dbReference>
<dbReference type="SUPFAM" id="SSF51735">
    <property type="entry name" value="NAD(P)-binding Rossmann-fold domains"/>
    <property type="match status" value="1"/>
</dbReference>
<reference evidence="4 5" key="1">
    <citation type="journal article" date="2016" name="Sci. Rep.">
        <title>Metabolic traits of an uncultured archaeal lineage -MSBL1- from brine pools of the Red Sea.</title>
        <authorList>
            <person name="Mwirichia R."/>
            <person name="Alam I."/>
            <person name="Rashid M."/>
            <person name="Vinu M."/>
            <person name="Ba-Alawi W."/>
            <person name="Anthony Kamau A."/>
            <person name="Kamanda Ngugi D."/>
            <person name="Goker M."/>
            <person name="Klenk H.P."/>
            <person name="Bajic V."/>
            <person name="Stingl U."/>
        </authorList>
    </citation>
    <scope>NUCLEOTIDE SEQUENCE [LARGE SCALE GENOMIC DNA]</scope>
    <source>
        <strain evidence="4">SCGC-AAA259O05</strain>
    </source>
</reference>
<evidence type="ECO:0000259" key="2">
    <source>
        <dbReference type="Pfam" id="PF01408"/>
    </source>
</evidence>
<keyword evidence="1" id="KW-0560">Oxidoreductase</keyword>
<feature type="domain" description="GFO/IDH/MocA-like oxidoreductase" evidence="3">
    <location>
        <begin position="138"/>
        <end position="278"/>
    </location>
</feature>
<dbReference type="GO" id="GO:0000166">
    <property type="term" value="F:nucleotide binding"/>
    <property type="evidence" value="ECO:0007669"/>
    <property type="project" value="InterPro"/>
</dbReference>
<protein>
    <submittedName>
        <fullName evidence="4">Oxidoreductase</fullName>
    </submittedName>
</protein>
<organism evidence="4 5">
    <name type="scientific">candidate division MSBL1 archaeon SCGC-AAA259O05</name>
    <dbReference type="NCBI Taxonomy" id="1698271"/>
    <lineage>
        <taxon>Archaea</taxon>
        <taxon>Methanobacteriati</taxon>
        <taxon>Methanobacteriota</taxon>
        <taxon>candidate division MSBL1</taxon>
    </lineage>
</organism>
<dbReference type="InterPro" id="IPR000683">
    <property type="entry name" value="Gfo/Idh/MocA-like_OxRdtase_N"/>
</dbReference>
<evidence type="ECO:0000313" key="4">
    <source>
        <dbReference type="EMBL" id="KXB01258.1"/>
    </source>
</evidence>
<dbReference type="InterPro" id="IPR055170">
    <property type="entry name" value="GFO_IDH_MocA-like_dom"/>
</dbReference>
<evidence type="ECO:0000313" key="5">
    <source>
        <dbReference type="Proteomes" id="UP000070344"/>
    </source>
</evidence>
<dbReference type="GO" id="GO:0016491">
    <property type="term" value="F:oxidoreductase activity"/>
    <property type="evidence" value="ECO:0007669"/>
    <property type="project" value="UniProtKB-KW"/>
</dbReference>
<dbReference type="InterPro" id="IPR050463">
    <property type="entry name" value="Gfo/Idh/MocA_oxidrdct_glycsds"/>
</dbReference>
<dbReference type="Gene3D" id="3.40.50.720">
    <property type="entry name" value="NAD(P)-binding Rossmann-like Domain"/>
    <property type="match status" value="1"/>
</dbReference>
<proteinExistence type="predicted"/>
<dbReference type="PANTHER" id="PTHR43818">
    <property type="entry name" value="BCDNA.GH03377"/>
    <property type="match status" value="1"/>
</dbReference>
<name>A0A133V486_9EURY</name>
<keyword evidence="5" id="KW-1185">Reference proteome</keyword>
<evidence type="ECO:0000256" key="1">
    <source>
        <dbReference type="ARBA" id="ARBA00023002"/>
    </source>
</evidence>
<dbReference type="Proteomes" id="UP000070344">
    <property type="component" value="Unassembled WGS sequence"/>
</dbReference>
<accession>A0A133V486</accession>
<dbReference type="EMBL" id="LHXV01000019">
    <property type="protein sequence ID" value="KXB01258.1"/>
    <property type="molecule type" value="Genomic_DNA"/>
</dbReference>
<dbReference type="InterPro" id="IPR036291">
    <property type="entry name" value="NAD(P)-bd_dom_sf"/>
</dbReference>